<accession>A0A644WEN1</accession>
<evidence type="ECO:0000313" key="2">
    <source>
        <dbReference type="EMBL" id="MPM02306.1"/>
    </source>
</evidence>
<keyword evidence="1" id="KW-0812">Transmembrane</keyword>
<sequence length="39" mass="4619">MNYDNWLPWTLAGIFFITNIIAHVKLFQFKKQGVGKKNH</sequence>
<reference evidence="2" key="1">
    <citation type="submission" date="2019-08" db="EMBL/GenBank/DDBJ databases">
        <authorList>
            <person name="Kucharzyk K."/>
            <person name="Murdoch R.W."/>
            <person name="Higgins S."/>
            <person name="Loffler F."/>
        </authorList>
    </citation>
    <scope>NUCLEOTIDE SEQUENCE</scope>
</reference>
<dbReference type="AlphaFoldDB" id="A0A644WEN1"/>
<organism evidence="2">
    <name type="scientific">bioreactor metagenome</name>
    <dbReference type="NCBI Taxonomy" id="1076179"/>
    <lineage>
        <taxon>unclassified sequences</taxon>
        <taxon>metagenomes</taxon>
        <taxon>ecological metagenomes</taxon>
    </lineage>
</organism>
<dbReference type="EMBL" id="VSSQ01000859">
    <property type="protein sequence ID" value="MPM02306.1"/>
    <property type="molecule type" value="Genomic_DNA"/>
</dbReference>
<proteinExistence type="predicted"/>
<keyword evidence="1" id="KW-0472">Membrane</keyword>
<gene>
    <name evidence="2" type="ORF">SDC9_48551</name>
</gene>
<name>A0A644WEN1_9ZZZZ</name>
<evidence type="ECO:0000256" key="1">
    <source>
        <dbReference type="SAM" id="Phobius"/>
    </source>
</evidence>
<keyword evidence="1" id="KW-1133">Transmembrane helix</keyword>
<feature type="transmembrane region" description="Helical" evidence="1">
    <location>
        <begin position="6"/>
        <end position="27"/>
    </location>
</feature>
<comment type="caution">
    <text evidence="2">The sequence shown here is derived from an EMBL/GenBank/DDBJ whole genome shotgun (WGS) entry which is preliminary data.</text>
</comment>
<protein>
    <submittedName>
        <fullName evidence="2">Uncharacterized protein</fullName>
    </submittedName>
</protein>